<dbReference type="SUPFAM" id="SSF100950">
    <property type="entry name" value="NagB/RpiA/CoA transferase-like"/>
    <property type="match status" value="1"/>
</dbReference>
<dbReference type="InterPro" id="IPR037171">
    <property type="entry name" value="NagB/RpiA_transferase-like"/>
</dbReference>
<comment type="caution">
    <text evidence="1">The sequence shown here is derived from an EMBL/GenBank/DDBJ whole genome shotgun (WGS) entry which is preliminary data.</text>
</comment>
<dbReference type="eggNOG" id="COG0427">
    <property type="taxonomic scope" value="Bacteria"/>
</dbReference>
<dbReference type="STRING" id="325777.GW15_0215180"/>
<dbReference type="HOGENOM" id="CLU_442578_0_0_6"/>
<dbReference type="InterPro" id="IPR038460">
    <property type="entry name" value="AcetylCoA_hyd_C_sf"/>
</dbReference>
<dbReference type="Gene3D" id="3.40.1080.20">
    <property type="entry name" value="Acetyl-CoA hydrolase/transferase C-terminal domain"/>
    <property type="match status" value="1"/>
</dbReference>
<dbReference type="Gene3D" id="3.40.1080.10">
    <property type="entry name" value="Glutaconate Coenzyme A-transferase"/>
    <property type="match status" value="1"/>
</dbReference>
<dbReference type="GO" id="GO:0016787">
    <property type="term" value="F:hydrolase activity"/>
    <property type="evidence" value="ECO:0007669"/>
    <property type="project" value="UniProtKB-KW"/>
</dbReference>
<reference evidence="1 2" key="1">
    <citation type="submission" date="2014-09" db="EMBL/GenBank/DDBJ databases">
        <title>A draft genome sequence for Xanthomonas axonopodis pv. vasculorum NCPPB 900.</title>
        <authorList>
            <person name="Harrison J."/>
            <person name="Studholme D.J."/>
        </authorList>
    </citation>
    <scope>NUCLEOTIDE SEQUENCE [LARGE SCALE GENOMIC DNA]</scope>
    <source>
        <strain evidence="1 2">NCPPB 900</strain>
    </source>
</reference>
<dbReference type="EMBL" id="JPHD02000107">
    <property type="protein sequence ID" value="KGE51280.1"/>
    <property type="molecule type" value="Genomic_DNA"/>
</dbReference>
<protein>
    <submittedName>
        <fullName evidence="1">Acetyl-CoA hydrolase</fullName>
    </submittedName>
</protein>
<gene>
    <name evidence="1" type="ORF">GW15_0215180</name>
</gene>
<dbReference type="GO" id="GO:0006083">
    <property type="term" value="P:acetate metabolic process"/>
    <property type="evidence" value="ECO:0007669"/>
    <property type="project" value="InterPro"/>
</dbReference>
<dbReference type="InterPro" id="IPR046433">
    <property type="entry name" value="ActCoA_hydro"/>
</dbReference>
<dbReference type="GO" id="GO:0008775">
    <property type="term" value="F:acetate CoA-transferase activity"/>
    <property type="evidence" value="ECO:0007669"/>
    <property type="project" value="InterPro"/>
</dbReference>
<proteinExistence type="predicted"/>
<evidence type="ECO:0000313" key="2">
    <source>
        <dbReference type="Proteomes" id="UP000028012"/>
    </source>
</evidence>
<dbReference type="PANTHER" id="PTHR21432:SF20">
    <property type="entry name" value="ACETYL-COA HYDROLASE"/>
    <property type="match status" value="1"/>
</dbReference>
<dbReference type="GeneID" id="58001962"/>
<dbReference type="Proteomes" id="UP000028012">
    <property type="component" value="Unassembled WGS sequence"/>
</dbReference>
<dbReference type="PANTHER" id="PTHR21432">
    <property type="entry name" value="ACETYL-COA HYDROLASE-RELATED"/>
    <property type="match status" value="1"/>
</dbReference>
<sequence>MSTYVSDLSTAVSHILQRIDGPLRIGAPLGIGKPHRLLNALYAQLKDTPSRPLAIYTALSLNPPKPGAGLEARFAAPFIARHFGEDFPRLAYVDAMLRDALPAHVQVEEFYLQSGGLLHSTQAQADYTSLNYTHAAAAVAQRAPNLIVQKVAREPGSTRLSLSCNNDITQDTLDAVQALGLPRPMLVAEVDPQLPWMGGTAVVDAAFFDLILDLPGPFPQLFGLPRQAVNSVDYAIGLYASALVRDGGTLQIGIGTLADALSHALVLRHTDNATYRRVLHALDPALGQHPAVQASGGLEPFAIGLYGCSEMLNEGFKQLVDSGVIRRKVHDDLPLMQRISDGSADAADHARLADEGQFLHGAFYLGSPAFYQWLRDLDAPTRAAIGMRRISEINQLYGGNETLNRLKRKDARFFNSCMMATALGAAVSDGLEDGRIVSGVGGQYNFVAMAHALPQARSTLMLRATREAGAHTASNVRWNYGHTTIPRHLRDLYITEYGISDLRHKTDQDCVLEMAAICDARFQDELLARAKRSRKLLAAPELPLRAQRNTPQALEQALAPFRRDGSLPDYPLGSDFTEIEQHLLPALGWIKTATASTGGKIATVGRALLKREASGADDVACLQRMALDAPKSLGDRLQARLLTYALRQTAAS</sequence>
<organism evidence="1 2">
    <name type="scientific">Xanthomonas axonopodis pv. vasculorum</name>
    <dbReference type="NCBI Taxonomy" id="325777"/>
    <lineage>
        <taxon>Bacteria</taxon>
        <taxon>Pseudomonadati</taxon>
        <taxon>Pseudomonadota</taxon>
        <taxon>Gammaproteobacteria</taxon>
        <taxon>Lysobacterales</taxon>
        <taxon>Lysobacteraceae</taxon>
        <taxon>Xanthomonas</taxon>
    </lineage>
</organism>
<name>A0A098PW28_9XANT</name>
<dbReference type="Pfam" id="PF13336">
    <property type="entry name" value="AcetylCoA_hyd_C"/>
    <property type="match status" value="1"/>
</dbReference>
<dbReference type="RefSeq" id="WP_042823511.1">
    <property type="nucleotide sequence ID" value="NZ_CP053649.1"/>
</dbReference>
<evidence type="ECO:0000313" key="1">
    <source>
        <dbReference type="EMBL" id="KGE51280.1"/>
    </source>
</evidence>
<accession>A0A098PW28</accession>
<dbReference type="AlphaFoldDB" id="A0A098PW28"/>
<dbReference type="InterPro" id="IPR026888">
    <property type="entry name" value="AcetylCoA_hyd_C"/>
</dbReference>
<keyword evidence="1" id="KW-0378">Hydrolase</keyword>
<dbReference type="Gene3D" id="3.30.750.70">
    <property type="entry name" value="4-hydroxybutyrate coenzyme like domains"/>
    <property type="match status" value="1"/>
</dbReference>